<sequence>MAKMKLNRNKLKKLAEQGAAVAAPFGVKRKKMDKSSSKEAEEKQPNSSGPLPLSGVSPVIQPHSVVKGKHFVWSCLPDLSSVLLMTSICFKFLTGFEQGHGAKPTLHDLGESLMSMKAQLVEYELCKKNLNRAVTELAKEKRDGVIELEKLRAKLAVRDGDMKVAVEAKDKAVAKLQHLAAYLGGNVCAKILSDPLQLGPRAKTLRQEVHFSYHMQLSDRQELLRSSRNLSQKMTPWHKEHSDGLLFARSYLANPKLASVQGLYRWKSRRNKVLLKVPEFSHRRCHACAQSLPDSQQVDPASPGTLERRHIHARRGTLGSPRIYRGLAGIPIGKLPSNGPKTPPVASVRGAISHKSKLGFPQIRNLAKSRQRKLSDGTKNVKIRHRELGQICARTGTRFEKKRAGSKTHFFSRTAAFARRVFPARNKLIREPGCVGKIMTPATTWNSRFADSIPRLTGILHRKSAQKQLRHPDFREP</sequence>
<evidence type="ECO:0000256" key="1">
    <source>
        <dbReference type="SAM" id="MobiDB-lite"/>
    </source>
</evidence>
<name>A0A2N9GU59_FAGSY</name>
<protein>
    <submittedName>
        <fullName evidence="2">Uncharacterized protein</fullName>
    </submittedName>
</protein>
<feature type="compositionally biased region" description="Low complexity" evidence="1">
    <location>
        <begin position="45"/>
        <end position="54"/>
    </location>
</feature>
<dbReference type="EMBL" id="OIVN01002347">
    <property type="protein sequence ID" value="SPD02871.1"/>
    <property type="molecule type" value="Genomic_DNA"/>
</dbReference>
<gene>
    <name evidence="2" type="ORF">FSB_LOCUS30753</name>
</gene>
<organism evidence="2">
    <name type="scientific">Fagus sylvatica</name>
    <name type="common">Beechnut</name>
    <dbReference type="NCBI Taxonomy" id="28930"/>
    <lineage>
        <taxon>Eukaryota</taxon>
        <taxon>Viridiplantae</taxon>
        <taxon>Streptophyta</taxon>
        <taxon>Embryophyta</taxon>
        <taxon>Tracheophyta</taxon>
        <taxon>Spermatophyta</taxon>
        <taxon>Magnoliopsida</taxon>
        <taxon>eudicotyledons</taxon>
        <taxon>Gunneridae</taxon>
        <taxon>Pentapetalae</taxon>
        <taxon>rosids</taxon>
        <taxon>fabids</taxon>
        <taxon>Fagales</taxon>
        <taxon>Fagaceae</taxon>
        <taxon>Fagus</taxon>
    </lineage>
</organism>
<dbReference type="AlphaFoldDB" id="A0A2N9GU59"/>
<evidence type="ECO:0000313" key="2">
    <source>
        <dbReference type="EMBL" id="SPD02871.1"/>
    </source>
</evidence>
<accession>A0A2N9GU59</accession>
<reference evidence="2" key="1">
    <citation type="submission" date="2018-02" db="EMBL/GenBank/DDBJ databases">
        <authorList>
            <person name="Cohen D.B."/>
            <person name="Kent A.D."/>
        </authorList>
    </citation>
    <scope>NUCLEOTIDE SEQUENCE</scope>
</reference>
<proteinExistence type="predicted"/>
<feature type="compositionally biased region" description="Basic and acidic residues" evidence="1">
    <location>
        <begin position="33"/>
        <end position="44"/>
    </location>
</feature>
<feature type="region of interest" description="Disordered" evidence="1">
    <location>
        <begin position="26"/>
        <end position="54"/>
    </location>
</feature>